<reference evidence="2 3" key="1">
    <citation type="submission" date="2020-04" db="EMBL/GenBank/DDBJ databases">
        <title>Perkinsus olseni comparative genomics.</title>
        <authorList>
            <person name="Bogema D.R."/>
        </authorList>
    </citation>
    <scope>NUCLEOTIDE SEQUENCE [LARGE SCALE GENOMIC DNA]</scope>
    <source>
        <strain evidence="2">ATCC PRA-179</strain>
    </source>
</reference>
<sequence>MLLSVVFSSGWVDIGRHRSSGQCVWCGIRGKGSGVLQCSTSLEYSESKSLIHYDGEFREVFRKHSGAKLGSIIPMESGGDKMERVKEVISEIIQDEANDSDDCRHLMGMLPELERAMSSTRAARAVYDEAWATIHTGHYTKVHHGCREAFAVAACCLALLEKSTFYADMGIMIGGPSTRSYELLEEMCRDITAASVPVVQPEKRVRRAFPAGKEKPPVLKHPVEELEVSECSFEKFLTQYFIPQKPVKIRGLVSSWPGVQSWADPDHWTLGKYGDRLVPIELGGYMSSGYSQRLMKLRDYVEEHLMKPASDAADQSIAYLAEYEIFNQITELEEEVQPVPDACLSADEGIVRRLLFFGAAGTASQTHRDANNNIKCMVVGCKYVRLFSPSQEKCLYPLQRGILTNNSTLPTDILTEPIDPEKYPLYSEVVYSEAILNAGDALFLPSNCVKRFGMKAWEGAGMSAGGIGFGEAMHTGVKRLNRICDEIIGSRRAERQAAARGGRVERRNLLDKLLHLDPEDLRGNLVT</sequence>
<comment type="caution">
    <text evidence="2">The sequence shown here is derived from an EMBL/GenBank/DDBJ whole genome shotgun (WGS) entry which is preliminary data.</text>
</comment>
<evidence type="ECO:0000313" key="2">
    <source>
        <dbReference type="EMBL" id="KAF4656732.1"/>
    </source>
</evidence>
<dbReference type="Gene3D" id="2.60.120.650">
    <property type="entry name" value="Cupin"/>
    <property type="match status" value="1"/>
</dbReference>
<dbReference type="Pfam" id="PF13621">
    <property type="entry name" value="Cupin_8"/>
    <property type="match status" value="1"/>
</dbReference>
<gene>
    <name evidence="2" type="primary">APEX1_2</name>
    <name evidence="2" type="ORF">FOZ61_006722</name>
</gene>
<dbReference type="OrthoDB" id="333018at2759"/>
<evidence type="ECO:0000259" key="1">
    <source>
        <dbReference type="Pfam" id="PF13621"/>
    </source>
</evidence>
<dbReference type="SUPFAM" id="SSF51197">
    <property type="entry name" value="Clavaminate synthase-like"/>
    <property type="match status" value="1"/>
</dbReference>
<accession>A0A7J6LBZ0</accession>
<dbReference type="EMBL" id="JABAHT010000391">
    <property type="protein sequence ID" value="KAF4656732.1"/>
    <property type="molecule type" value="Genomic_DNA"/>
</dbReference>
<evidence type="ECO:0000313" key="3">
    <source>
        <dbReference type="Proteomes" id="UP000570595"/>
    </source>
</evidence>
<protein>
    <submittedName>
        <fullName evidence="2">DNA-(Apurinic or apyrimidinic site) lyase</fullName>
    </submittedName>
</protein>
<keyword evidence="2" id="KW-0456">Lyase</keyword>
<dbReference type="PANTHER" id="PTHR12461">
    <property type="entry name" value="HYPOXIA-INDUCIBLE FACTOR 1 ALPHA INHIBITOR-RELATED"/>
    <property type="match status" value="1"/>
</dbReference>
<dbReference type="GO" id="GO:0016829">
    <property type="term" value="F:lyase activity"/>
    <property type="evidence" value="ECO:0007669"/>
    <property type="project" value="UniProtKB-KW"/>
</dbReference>
<name>A0A7J6LBZ0_PEROL</name>
<dbReference type="Proteomes" id="UP000570595">
    <property type="component" value="Unassembled WGS sequence"/>
</dbReference>
<dbReference type="PANTHER" id="PTHR12461:SF105">
    <property type="entry name" value="HYPOXIA-INDUCIBLE FACTOR 1-ALPHA INHIBITOR"/>
    <property type="match status" value="1"/>
</dbReference>
<organism evidence="2 3">
    <name type="scientific">Perkinsus olseni</name>
    <name type="common">Perkinsus atlanticus</name>
    <dbReference type="NCBI Taxonomy" id="32597"/>
    <lineage>
        <taxon>Eukaryota</taxon>
        <taxon>Sar</taxon>
        <taxon>Alveolata</taxon>
        <taxon>Perkinsozoa</taxon>
        <taxon>Perkinsea</taxon>
        <taxon>Perkinsida</taxon>
        <taxon>Perkinsidae</taxon>
        <taxon>Perkinsus</taxon>
    </lineage>
</organism>
<proteinExistence type="predicted"/>
<feature type="domain" description="Cupin-like" evidence="1">
    <location>
        <begin position="235"/>
        <end position="446"/>
    </location>
</feature>
<dbReference type="InterPro" id="IPR041667">
    <property type="entry name" value="Cupin_8"/>
</dbReference>
<dbReference type="AlphaFoldDB" id="A0A7J6LBZ0"/>